<protein>
    <submittedName>
        <fullName evidence="1">Uncharacterized protein</fullName>
    </submittedName>
</protein>
<name>A0AAN7LFR4_TRANT</name>
<reference evidence="1 2" key="1">
    <citation type="journal article" date="2023" name="Hortic Res">
        <title>Pangenome of water caltrop reveals structural variations and asymmetric subgenome divergence after allopolyploidization.</title>
        <authorList>
            <person name="Zhang X."/>
            <person name="Chen Y."/>
            <person name="Wang L."/>
            <person name="Yuan Y."/>
            <person name="Fang M."/>
            <person name="Shi L."/>
            <person name="Lu R."/>
            <person name="Comes H.P."/>
            <person name="Ma Y."/>
            <person name="Chen Y."/>
            <person name="Huang G."/>
            <person name="Zhou Y."/>
            <person name="Zheng Z."/>
            <person name="Qiu Y."/>
        </authorList>
    </citation>
    <scope>NUCLEOTIDE SEQUENCE [LARGE SCALE GENOMIC DNA]</scope>
    <source>
        <strain evidence="1">F231</strain>
    </source>
</reference>
<organism evidence="1 2">
    <name type="scientific">Trapa natans</name>
    <name type="common">Water chestnut</name>
    <dbReference type="NCBI Taxonomy" id="22666"/>
    <lineage>
        <taxon>Eukaryota</taxon>
        <taxon>Viridiplantae</taxon>
        <taxon>Streptophyta</taxon>
        <taxon>Embryophyta</taxon>
        <taxon>Tracheophyta</taxon>
        <taxon>Spermatophyta</taxon>
        <taxon>Magnoliopsida</taxon>
        <taxon>eudicotyledons</taxon>
        <taxon>Gunneridae</taxon>
        <taxon>Pentapetalae</taxon>
        <taxon>rosids</taxon>
        <taxon>malvids</taxon>
        <taxon>Myrtales</taxon>
        <taxon>Lythraceae</taxon>
        <taxon>Trapa</taxon>
    </lineage>
</organism>
<dbReference type="EMBL" id="JAXQNO010000014">
    <property type="protein sequence ID" value="KAK4784470.1"/>
    <property type="molecule type" value="Genomic_DNA"/>
</dbReference>
<dbReference type="InterPro" id="IPR008480">
    <property type="entry name" value="DUF761_pln"/>
</dbReference>
<dbReference type="AlphaFoldDB" id="A0AAN7LFR4"/>
<proteinExistence type="predicted"/>
<accession>A0AAN7LFR4</accession>
<dbReference type="Pfam" id="PF05553">
    <property type="entry name" value="DUF761"/>
    <property type="match status" value="1"/>
</dbReference>
<gene>
    <name evidence="1" type="ORF">SAY86_018838</name>
</gene>
<evidence type="ECO:0000313" key="1">
    <source>
        <dbReference type="EMBL" id="KAK4784470.1"/>
    </source>
</evidence>
<keyword evidence="2" id="KW-1185">Reference proteome</keyword>
<comment type="caution">
    <text evidence="1">The sequence shown here is derived from an EMBL/GenBank/DDBJ whole genome shotgun (WGS) entry which is preliminary data.</text>
</comment>
<sequence>MDNCPLLGRLKRATKKVMILHNYRAARWKLASIIHRKRGRRSISPRLCFDDRPIGLLTACPDSVDDRLSRHASLDRQRPLQRTMSLPSEEEDVDKLAEQFISNFYRLLRMERQVSLTMTCSSKDSSFRYPSSL</sequence>
<evidence type="ECO:0000313" key="2">
    <source>
        <dbReference type="Proteomes" id="UP001346149"/>
    </source>
</evidence>
<dbReference type="Proteomes" id="UP001346149">
    <property type="component" value="Unassembled WGS sequence"/>
</dbReference>